<evidence type="ECO:0000313" key="2">
    <source>
        <dbReference type="EnsemblMetazoa" id="XP_016972190.1"/>
    </source>
</evidence>
<dbReference type="Pfam" id="PF08513">
    <property type="entry name" value="LisH"/>
    <property type="match status" value="1"/>
</dbReference>
<dbReference type="SMART" id="SM00668">
    <property type="entry name" value="CTLH"/>
    <property type="match status" value="1"/>
</dbReference>
<keyword evidence="3" id="KW-1185">Reference proteome</keyword>
<dbReference type="PROSITE" id="PS50896">
    <property type="entry name" value="LISH"/>
    <property type="match status" value="1"/>
</dbReference>
<dbReference type="InterPro" id="IPR006595">
    <property type="entry name" value="CTLH_C"/>
</dbReference>
<dbReference type="GeneID" id="108039640"/>
<dbReference type="RefSeq" id="XP_016972191.1">
    <property type="nucleotide sequence ID" value="XM_017116702.1"/>
</dbReference>
<organism evidence="4">
    <name type="scientific">Drosophila rhopaloa</name>
    <name type="common">Fruit fly</name>
    <dbReference type="NCBI Taxonomy" id="1041015"/>
    <lineage>
        <taxon>Eukaryota</taxon>
        <taxon>Metazoa</taxon>
        <taxon>Ecdysozoa</taxon>
        <taxon>Arthropoda</taxon>
        <taxon>Hexapoda</taxon>
        <taxon>Insecta</taxon>
        <taxon>Pterygota</taxon>
        <taxon>Neoptera</taxon>
        <taxon>Endopterygota</taxon>
        <taxon>Diptera</taxon>
        <taxon>Brachycera</taxon>
        <taxon>Muscomorpha</taxon>
        <taxon>Ephydroidea</taxon>
        <taxon>Drosophilidae</taxon>
        <taxon>Drosophila</taxon>
        <taxon>Sophophora</taxon>
    </lineage>
</organism>
<sequence length="237" mass="27866">MAEFKPSTSWPHRMTSFQCRQADLNRLVMNYLVTEGYQEAAKRFMTEASVMPGPHMDTIGDRLRIQDAVRVGQVKYAMDLATRIYPRLFETDNYVFFHMQQLRLIEMIRDQKMEKALKFAQSKAAGFAKVDSKHFHEVERTMGLLAFDRPEYSPYGELMYYSYRQKVAGEVNAAMLRCQEAENKNKEEPMEPRMMFLIKLILWAQAKLEREGCTDFHKIDLGHGDFEEEFRRSFQGV</sequence>
<dbReference type="OrthoDB" id="2415936at2759"/>
<reference evidence="4 5" key="2">
    <citation type="submission" date="2025-04" db="UniProtKB">
        <authorList>
            <consortium name="RefSeq"/>
        </authorList>
    </citation>
    <scope>IDENTIFICATION</scope>
</reference>
<dbReference type="Pfam" id="PF10607">
    <property type="entry name" value="CTLH"/>
    <property type="match status" value="1"/>
</dbReference>
<dbReference type="PROSITE" id="PS50897">
    <property type="entry name" value="CTLH"/>
    <property type="match status" value="1"/>
</dbReference>
<dbReference type="AlphaFoldDB" id="A0A6P4E2I2"/>
<accession>A0A6P4E2I2</accession>
<dbReference type="OMA" id="FHEVERT"/>
<evidence type="ECO:0000259" key="1">
    <source>
        <dbReference type="PROSITE" id="PS50897"/>
    </source>
</evidence>
<dbReference type="InterPro" id="IPR006594">
    <property type="entry name" value="LisH"/>
</dbReference>
<evidence type="ECO:0000313" key="5">
    <source>
        <dbReference type="RefSeq" id="XP_016972191.1"/>
    </source>
</evidence>
<dbReference type="InterPro" id="IPR024964">
    <property type="entry name" value="CTLH/CRA"/>
</dbReference>
<dbReference type="PANTHER" id="PTHR12864">
    <property type="entry name" value="RAN BINDING PROTEIN 9-RELATED"/>
    <property type="match status" value="1"/>
</dbReference>
<dbReference type="RefSeq" id="XP_016972190.1">
    <property type="nucleotide sequence ID" value="XM_017116701.1"/>
</dbReference>
<reference evidence="3" key="1">
    <citation type="journal article" date="2021" name="Elife">
        <title>Highly contiguous assemblies of 101 drosophilid genomes.</title>
        <authorList>
            <person name="Kim B.Y."/>
            <person name="Wang J.R."/>
            <person name="Miller D.E."/>
            <person name="Barmina O."/>
            <person name="Delaney E."/>
            <person name="Thompson A."/>
            <person name="Comeault A.A."/>
            <person name="Peede D."/>
            <person name="D'Agostino E.R."/>
            <person name="Pelaez J."/>
            <person name="Aguilar J.M."/>
            <person name="Haji D."/>
            <person name="Matsunaga T."/>
            <person name="Armstrong E.E."/>
            <person name="Zych M."/>
            <person name="Ogawa Y."/>
            <person name="Stamenkovic-Radak M."/>
            <person name="Jelic M."/>
            <person name="Veselinovic M.S."/>
            <person name="Tanaskovic M."/>
            <person name="Eric P."/>
            <person name="Gao J.J."/>
            <person name="Katoh T.K."/>
            <person name="Toda M.J."/>
            <person name="Watabe H."/>
            <person name="Watada M."/>
            <person name="Davis J.S."/>
            <person name="Moyle L.C."/>
            <person name="Manoli G."/>
            <person name="Bertolini E."/>
            <person name="Kostal V."/>
            <person name="Hawley R.S."/>
            <person name="Takahashi A."/>
            <person name="Jones C.D."/>
            <person name="Price D.K."/>
            <person name="Whiteman N."/>
            <person name="Kopp A."/>
            <person name="Matute D.R."/>
            <person name="Petrov D.A."/>
        </authorList>
    </citation>
    <scope>NUCLEOTIDE SEQUENCE [LARGE SCALE GENOMIC DNA]</scope>
</reference>
<dbReference type="SMART" id="SM00667">
    <property type="entry name" value="LisH"/>
    <property type="match status" value="1"/>
</dbReference>
<dbReference type="InterPro" id="IPR050618">
    <property type="entry name" value="Ubq-SigPath_Reg"/>
</dbReference>
<dbReference type="EnsemblMetazoa" id="XM_017116702.2">
    <property type="protein sequence ID" value="XP_016972191.1"/>
    <property type="gene ID" value="LOC108039640"/>
</dbReference>
<dbReference type="SMART" id="SM00757">
    <property type="entry name" value="CRA"/>
    <property type="match status" value="1"/>
</dbReference>
<protein>
    <submittedName>
        <fullName evidence="4 5">Glucose-induced degradation protein 8 homolog</fullName>
    </submittedName>
</protein>
<feature type="domain" description="CTLH" evidence="1">
    <location>
        <begin position="58"/>
        <end position="115"/>
    </location>
</feature>
<evidence type="ECO:0000313" key="3">
    <source>
        <dbReference type="Proteomes" id="UP001652680"/>
    </source>
</evidence>
<proteinExistence type="predicted"/>
<name>A0A6P4E2I2_DRORH</name>
<reference evidence="2" key="3">
    <citation type="submission" date="2025-05" db="UniProtKB">
        <authorList>
            <consortium name="EnsemblMetazoa"/>
        </authorList>
    </citation>
    <scope>IDENTIFICATION</scope>
</reference>
<gene>
    <name evidence="4 5" type="primary">LOC108039640</name>
    <name evidence="2" type="synonym">108039640</name>
</gene>
<dbReference type="InterPro" id="IPR013144">
    <property type="entry name" value="CRA_dom"/>
</dbReference>
<evidence type="ECO:0000313" key="4">
    <source>
        <dbReference type="RefSeq" id="XP_016972190.1"/>
    </source>
</evidence>
<dbReference type="Proteomes" id="UP001652680">
    <property type="component" value="Unassembled WGS sequence"/>
</dbReference>
<dbReference type="EnsemblMetazoa" id="XM_017116701.2">
    <property type="protein sequence ID" value="XP_016972190.1"/>
    <property type="gene ID" value="LOC108039640"/>
</dbReference>